<keyword evidence="4" id="KW-1185">Reference proteome</keyword>
<comment type="caution">
    <text evidence="3">The sequence shown here is derived from an EMBL/GenBank/DDBJ whole genome shotgun (WGS) entry which is preliminary data.</text>
</comment>
<evidence type="ECO:0000259" key="2">
    <source>
        <dbReference type="Pfam" id="PF01433"/>
    </source>
</evidence>
<feature type="compositionally biased region" description="Basic and acidic residues" evidence="1">
    <location>
        <begin position="592"/>
        <end position="613"/>
    </location>
</feature>
<protein>
    <submittedName>
        <fullName evidence="3">M1 family metallopeptidase</fullName>
    </submittedName>
</protein>
<dbReference type="Proteomes" id="UP000613030">
    <property type="component" value="Unassembled WGS sequence"/>
</dbReference>
<feature type="domain" description="Peptidase M1 membrane alanine aminopeptidase" evidence="2">
    <location>
        <begin position="410"/>
        <end position="567"/>
    </location>
</feature>
<dbReference type="SUPFAM" id="SSF55486">
    <property type="entry name" value="Metalloproteases ('zincins'), catalytic domain"/>
    <property type="match status" value="1"/>
</dbReference>
<feature type="region of interest" description="Disordered" evidence="1">
    <location>
        <begin position="592"/>
        <end position="631"/>
    </location>
</feature>
<dbReference type="Gene3D" id="1.10.390.10">
    <property type="entry name" value="Neutral Protease Domain 2"/>
    <property type="match status" value="1"/>
</dbReference>
<evidence type="ECO:0000256" key="1">
    <source>
        <dbReference type="SAM" id="MobiDB-lite"/>
    </source>
</evidence>
<dbReference type="CDD" id="cd09604">
    <property type="entry name" value="M1_APN_like"/>
    <property type="match status" value="1"/>
</dbReference>
<proteinExistence type="predicted"/>
<name>A0ABS1KQ58_9BACT</name>
<sequence length="742" mass="85377">MKRIFVWIVALGLTHTLQAQQQPEWKGKFEQLGETLPTPNSYRTASGAPGQNYWQQRADYVISVELDDKTQKLTGTESITYYNNSPDALNFLWLQLDQNIFAPKSMTSETKTGVVKDSIPASFFDNTTGVAVSDYTGGYTIQHVKDATGKTLPHTINYTMMRVDLPAPLKTGEKFTFSVAWSYTEYNHQVYDGRGGYEYFPDDDNYVYTCAQWFPRMCVYDDYQGWQNKQFLGQGEFALVFGNYKVRITVPSDHIVGATGTIQNPKDVLTKEQLERLERAKKTFDKPVLIVTQEEATQKEKTKSTKKSTWEFHADNVRDFAFATSRKFIWDAQAVKVGNNTPLAQSLYPKEGNPLWERESTKAIKNALELYSSRTIDYPYPVAYSVHTAHQGMEYPMICFNGERPDKKGEYSKQTLTGLVEVVVHEVGHNFFPMIVNSDERQWSWMDEGLNTFLEKETIRTRYPELFGTHGTPKGIVPFMRGDKSQMRPIMTTSDNIRRSEFGPNAYSKPSAALTVLRETVMGPELFDRAFKEYAQRWAFKHPKPADFFRTMEDASAVDLDWFWRGWFYTNDNVDVDLADVKWYQLKNETADPEKKQLKTKRGDLATEKDGKNDFSQGPEPLTLTNTSEALKGEFRSQTDDNAIRQRLEGKNIYQLKFKNVGGLVTPLVIEWTYKDGSKEIERIPAEIWRTNENTITKVFIKEKEVTNIVLDPNFELADTEMKNNVFPKKDIPSRFDQFKAK</sequence>
<dbReference type="InterPro" id="IPR014782">
    <property type="entry name" value="Peptidase_M1_dom"/>
</dbReference>
<reference evidence="3 4" key="1">
    <citation type="submission" date="2021-01" db="EMBL/GenBank/DDBJ databases">
        <title>Chryseolinea sp. Jin1 Genome sequencing and assembly.</title>
        <authorList>
            <person name="Kim I."/>
        </authorList>
    </citation>
    <scope>NUCLEOTIDE SEQUENCE [LARGE SCALE GENOMIC DNA]</scope>
    <source>
        <strain evidence="3 4">Jin1</strain>
    </source>
</reference>
<organism evidence="3 4">
    <name type="scientific">Chryseolinea lacunae</name>
    <dbReference type="NCBI Taxonomy" id="2801331"/>
    <lineage>
        <taxon>Bacteria</taxon>
        <taxon>Pseudomonadati</taxon>
        <taxon>Bacteroidota</taxon>
        <taxon>Cytophagia</taxon>
        <taxon>Cytophagales</taxon>
        <taxon>Fulvivirgaceae</taxon>
        <taxon>Chryseolinea</taxon>
    </lineage>
</organism>
<dbReference type="RefSeq" id="WP_202008967.1">
    <property type="nucleotide sequence ID" value="NZ_JAERRB010000003.1"/>
</dbReference>
<evidence type="ECO:0000313" key="4">
    <source>
        <dbReference type="Proteomes" id="UP000613030"/>
    </source>
</evidence>
<dbReference type="InterPro" id="IPR027268">
    <property type="entry name" value="Peptidase_M4/M1_CTD_sf"/>
</dbReference>
<accession>A0ABS1KQ58</accession>
<dbReference type="EMBL" id="JAERRB010000003">
    <property type="protein sequence ID" value="MBL0741594.1"/>
    <property type="molecule type" value="Genomic_DNA"/>
</dbReference>
<gene>
    <name evidence="3" type="ORF">JI741_10215</name>
</gene>
<evidence type="ECO:0000313" key="3">
    <source>
        <dbReference type="EMBL" id="MBL0741594.1"/>
    </source>
</evidence>
<dbReference type="Pfam" id="PF01433">
    <property type="entry name" value="Peptidase_M1"/>
    <property type="match status" value="1"/>
</dbReference>